<sequence>MGMKKAASYASFDRSERSPLLDFLFNFDSHNMPYGICGKIPLFARVFTAHQGSFLKSSKLVVNSTCTLANILVFQGV</sequence>
<dbReference type="Proteomes" id="UP001141458">
    <property type="component" value="Unassembled WGS sequence"/>
</dbReference>
<organism evidence="1 2">
    <name type="scientific">Parvimonas micra</name>
    <dbReference type="NCBI Taxonomy" id="33033"/>
    <lineage>
        <taxon>Bacteria</taxon>
        <taxon>Bacillati</taxon>
        <taxon>Bacillota</taxon>
        <taxon>Tissierellia</taxon>
        <taxon>Tissierellales</taxon>
        <taxon>Peptoniphilaceae</taxon>
        <taxon>Parvimonas</taxon>
    </lineage>
</organism>
<dbReference type="EMBL" id="JANDZV010000010">
    <property type="protein sequence ID" value="MCZ7408265.1"/>
    <property type="molecule type" value="Genomic_DNA"/>
</dbReference>
<gene>
    <name evidence="1" type="ORF">NND69_07870</name>
</gene>
<name>A0A9X3HL10_9FIRM</name>
<dbReference type="AlphaFoldDB" id="A0A9X3HL10"/>
<dbReference type="RefSeq" id="WP_004831891.1">
    <property type="nucleotide sequence ID" value="NZ_JANDZT010000006.1"/>
</dbReference>
<comment type="caution">
    <text evidence="1">The sequence shown here is derived from an EMBL/GenBank/DDBJ whole genome shotgun (WGS) entry which is preliminary data.</text>
</comment>
<reference evidence="1" key="1">
    <citation type="submission" date="2022-07" db="EMBL/GenBank/DDBJ databases">
        <title>Parvimonas micra travels from the subgingival sulcus of the human oral cavity to the colorectal adenocarcinoma.</title>
        <authorList>
            <person name="Conde-Perez K."/>
            <person name="Buetas E."/>
            <person name="Aja-Macaya P."/>
            <person name="Martin-De Arribas E."/>
            <person name="Iglesias-Corras I."/>
            <person name="Trigo-Tasende N."/>
            <person name="Nasser-Ali M."/>
            <person name="Estevez L.S."/>
            <person name="Rumbo-Feal S."/>
            <person name="Otero-Alen B."/>
            <person name="Noguera J.F."/>
            <person name="Concha A."/>
            <person name="Pardinas-Lopez S."/>
            <person name="Carda-Dieguez M."/>
            <person name="Gomez-Randulfe I."/>
            <person name="Martinez-Lago N."/>
            <person name="Ladra S."/>
            <person name="Aparicio L.A."/>
            <person name="Bou G."/>
            <person name="Mira A."/>
            <person name="Vallejo J.A."/>
            <person name="Poza M."/>
        </authorList>
    </citation>
    <scope>NUCLEOTIDE SEQUENCE</scope>
    <source>
        <strain evidence="1">PM79KC-AC-4</strain>
    </source>
</reference>
<proteinExistence type="predicted"/>
<evidence type="ECO:0000313" key="2">
    <source>
        <dbReference type="Proteomes" id="UP001141458"/>
    </source>
</evidence>
<evidence type="ECO:0000313" key="1">
    <source>
        <dbReference type="EMBL" id="MCZ7408265.1"/>
    </source>
</evidence>
<protein>
    <submittedName>
        <fullName evidence="1">ABC transporter</fullName>
    </submittedName>
</protein>
<accession>A0A9X3HL10</accession>